<feature type="compositionally biased region" description="Polar residues" evidence="1">
    <location>
        <begin position="1298"/>
        <end position="1320"/>
    </location>
</feature>
<accession>A0A168BSZ8</accession>
<reference evidence="2 3" key="1">
    <citation type="journal article" date="2016" name="Genome Biol. Evol.">
        <title>Divergent and convergent evolution of fungal pathogenicity.</title>
        <authorList>
            <person name="Shang Y."/>
            <person name="Xiao G."/>
            <person name="Zheng P."/>
            <person name="Cen K."/>
            <person name="Zhan S."/>
            <person name="Wang C."/>
        </authorList>
    </citation>
    <scope>NUCLEOTIDE SEQUENCE [LARGE SCALE GENOMIC DNA]</scope>
    <source>
        <strain evidence="2 3">ARSEF 7405</strain>
    </source>
</reference>
<evidence type="ECO:0000313" key="3">
    <source>
        <dbReference type="Proteomes" id="UP000242877"/>
    </source>
</evidence>
<feature type="compositionally biased region" description="Polar residues" evidence="1">
    <location>
        <begin position="1099"/>
        <end position="1112"/>
    </location>
</feature>
<feature type="compositionally biased region" description="Polar residues" evidence="1">
    <location>
        <begin position="309"/>
        <end position="339"/>
    </location>
</feature>
<evidence type="ECO:0000256" key="1">
    <source>
        <dbReference type="SAM" id="MobiDB-lite"/>
    </source>
</evidence>
<feature type="region of interest" description="Disordered" evidence="1">
    <location>
        <begin position="1217"/>
        <end position="1325"/>
    </location>
</feature>
<protein>
    <recommendedName>
        <fullName evidence="4">DUF1765-domain-containing protein</fullName>
    </recommendedName>
</protein>
<keyword evidence="3" id="KW-1185">Reference proteome</keyword>
<feature type="compositionally biased region" description="Low complexity" evidence="1">
    <location>
        <begin position="1222"/>
        <end position="1241"/>
    </location>
</feature>
<dbReference type="Pfam" id="PF08578">
    <property type="entry name" value="DUF1765"/>
    <property type="match status" value="1"/>
</dbReference>
<feature type="compositionally biased region" description="Low complexity" evidence="1">
    <location>
        <begin position="131"/>
        <end position="153"/>
    </location>
</feature>
<feature type="compositionally biased region" description="Polar residues" evidence="1">
    <location>
        <begin position="277"/>
        <end position="301"/>
    </location>
</feature>
<feature type="compositionally biased region" description="Low complexity" evidence="1">
    <location>
        <begin position="65"/>
        <end position="85"/>
    </location>
</feature>
<dbReference type="EMBL" id="AZGZ01000004">
    <property type="protein sequence ID" value="KZZ95704.1"/>
    <property type="molecule type" value="Genomic_DNA"/>
</dbReference>
<dbReference type="Proteomes" id="UP000242877">
    <property type="component" value="Unassembled WGS sequence"/>
</dbReference>
<feature type="compositionally biased region" description="Low complexity" evidence="1">
    <location>
        <begin position="553"/>
        <end position="572"/>
    </location>
</feature>
<sequence>MPMTLAPDALKSNNASMVESTTITTTPAATTTKATTATTTDTTSSPNATDSIAIPSTIDDDVLLSPTSTSASAPPAPTASATATPEDTAELNRSASSNDLPTISSTEQTNDHPLHLRKAFSEIDLAHPTTSNDAAAAAAAHHNARARAQSAADITAPPRRRASVLFTRDRQKSLSNITGSRNGQSSPPSTAGNQANVKSPDPNGGEKPGKSRSFFASLTRRPWRALSSPRSTSPSSPTAPCQLGGSSETLHTVPNGDAANGVPVVPAVPDAYRSFTPVPQSPVTDNSKQWVTPAQAQAQSQGHEKGKDSVSSAKNVSTKRPGSRGRGNSTANGSNSTTGRFPGSASGVSTTLGEDEGTFRRPEALRQNSSKSIRAKMSLERLAASVGASTATDVPPVPPTPTISTSGIGGRGFAPSMGNEASAKKRDELWGAFRTLDNDLAKFRSKAGNLRANFMRNNVLPMLHRCANHPSNNNLRPEDLDRRANILNKWWTVLLEALNGGQSQITITNADRPLYFEAIVAIMTRPEFKYPFLPTSPKSPANSDTLTSPGGLSISNEASSGSGSASAKGTISRSKTSLESEGSDFLTESIYHNVRNILVQNLLSQLAFCIDRMSMRHCSASLVSFSARTCAYAFVCCPDVADVLVHLWNVNPDGLRRVVAMYDPDHNMKERMCNSEEIASNFPPAVRPLSFTSHVATVRWLRKRAIPPIAASQINWFGPWKTRWAGGETDLFFLFAKYYYLLVAEFISIPSLPKPKLLYIPGLVLINTQILKVLEKTLTRSTNPVQEDKSGSNGQVTFDDLIDAAETTATSPLGTANSLRQMSENRLLLLLRDVIADPHFSFDLRLMFVESICDLLKTVTRKTSLFDHNACFVLMDLAQEFVTVIASYSEQVNRPDLVDWDFWLNVFVQMLQSNNSLTEVRAFAFWFTMWDSVCATEKYKERLCMDLLLEDSTFYRYFNHWSAMVRAYFHRLLCWRVARYSGDATSLDQKIFTTLQRKLSIIYDFCISYQNRAPLVTAPSQPAPGRQLMIVKNELLFNQSSFICLDHSFSPPSPEASPPPKKRWNALRNIFSSPTNPKPGEVTPPGSRGSDQSSDSSDTPRASVSDNTQRPGTSRGRNRDKLHSVPLSSFRFSLEWVERPPWNGQNPLLFPPTVPMPLRIYLQSLNQKTYSLQPRGTASDQAAAMLAAVNLNGTLRNGAFPMAAHDMAQPSNALQLVTPSGSETSEAATSSKTSSSASDATTKSDSDKENISADECNTPNSATDIDAPGNPEQRQSIGDDNTVKCTTESRPPTPDTPKNPTSGEQDSAPTPTAEQSTENDGPSEDIKTAIANKEREKYHEIQEDFLLQYSPGVKRGVQSPFRRAGSQRMHNLGKSPGASKYAGRSLSEWAHVVNECDTHYERRREAGIATNRMVEIPSLGVENFRK</sequence>
<feature type="region of interest" description="Disordered" evidence="1">
    <location>
        <begin position="1070"/>
        <end position="1122"/>
    </location>
</feature>
<dbReference type="OrthoDB" id="296767at2759"/>
<dbReference type="VEuPathDB" id="FungiDB:AAP_01380"/>
<feature type="compositionally biased region" description="Basic and acidic residues" evidence="1">
    <location>
        <begin position="1242"/>
        <end position="1251"/>
    </location>
</feature>
<gene>
    <name evidence="2" type="ORF">AAP_01380</name>
</gene>
<dbReference type="InterPro" id="IPR013887">
    <property type="entry name" value="UPF0592"/>
</dbReference>
<dbReference type="PANTHER" id="PTHR37988">
    <property type="entry name" value="UPF0592 MEMBRANE PROTEIN C7D4.03C"/>
    <property type="match status" value="1"/>
</dbReference>
<evidence type="ECO:0000313" key="2">
    <source>
        <dbReference type="EMBL" id="KZZ95704.1"/>
    </source>
</evidence>
<feature type="compositionally biased region" description="Low complexity" evidence="1">
    <location>
        <begin position="224"/>
        <end position="240"/>
    </location>
</feature>
<organism evidence="2 3">
    <name type="scientific">Ascosphaera apis ARSEF 7405</name>
    <dbReference type="NCBI Taxonomy" id="392613"/>
    <lineage>
        <taxon>Eukaryota</taxon>
        <taxon>Fungi</taxon>
        <taxon>Dikarya</taxon>
        <taxon>Ascomycota</taxon>
        <taxon>Pezizomycotina</taxon>
        <taxon>Eurotiomycetes</taxon>
        <taxon>Eurotiomycetidae</taxon>
        <taxon>Onygenales</taxon>
        <taxon>Ascosphaeraceae</taxon>
        <taxon>Ascosphaera</taxon>
    </lineage>
</organism>
<feature type="compositionally biased region" description="Low complexity" evidence="1">
    <location>
        <begin position="256"/>
        <end position="271"/>
    </location>
</feature>
<feature type="region of interest" description="Disordered" evidence="1">
    <location>
        <begin position="131"/>
        <end position="372"/>
    </location>
</feature>
<feature type="compositionally biased region" description="Low complexity" evidence="1">
    <location>
        <begin position="20"/>
        <end position="51"/>
    </location>
</feature>
<feature type="region of interest" description="Disordered" evidence="1">
    <location>
        <begin position="539"/>
        <end position="575"/>
    </location>
</feature>
<feature type="compositionally biased region" description="Polar residues" evidence="1">
    <location>
        <begin position="1272"/>
        <end position="1290"/>
    </location>
</feature>
<comment type="caution">
    <text evidence="2">The sequence shown here is derived from an EMBL/GenBank/DDBJ whole genome shotgun (WGS) entry which is preliminary data.</text>
</comment>
<name>A0A168BSZ8_9EURO</name>
<feature type="region of interest" description="Disordered" evidence="1">
    <location>
        <begin position="390"/>
        <end position="412"/>
    </location>
</feature>
<feature type="compositionally biased region" description="Polar residues" evidence="1">
    <location>
        <begin position="91"/>
        <end position="108"/>
    </location>
</feature>
<dbReference type="PANTHER" id="PTHR37988:SF1">
    <property type="entry name" value="UPF0592 MEMBRANE PROTEIN C7D4.03C"/>
    <property type="match status" value="1"/>
</dbReference>
<evidence type="ECO:0008006" key="4">
    <source>
        <dbReference type="Google" id="ProtNLM"/>
    </source>
</evidence>
<feature type="compositionally biased region" description="Polar residues" evidence="1">
    <location>
        <begin position="539"/>
        <end position="550"/>
    </location>
</feature>
<feature type="region of interest" description="Disordered" evidence="1">
    <location>
        <begin position="1"/>
        <end position="113"/>
    </location>
</feature>
<feature type="compositionally biased region" description="Polar residues" evidence="1">
    <location>
        <begin position="173"/>
        <end position="197"/>
    </location>
</feature>
<proteinExistence type="predicted"/>